<dbReference type="STRING" id="29313.BHQ16_20105"/>
<accession>A0A375Z309</accession>
<gene>
    <name evidence="1" type="ORF">MSP7336_03810</name>
</gene>
<protein>
    <recommendedName>
        <fullName evidence="3">PE-PGRS family protein</fullName>
    </recommendedName>
</protein>
<evidence type="ECO:0000313" key="1">
    <source>
        <dbReference type="EMBL" id="SRX95541.1"/>
    </source>
</evidence>
<dbReference type="InterPro" id="IPR049934">
    <property type="entry name" value="GjpA-like"/>
</dbReference>
<dbReference type="NCBIfam" id="NF033942">
    <property type="entry name" value="GjpA"/>
    <property type="match status" value="1"/>
</dbReference>
<reference evidence="1 2" key="1">
    <citation type="submission" date="2018-05" db="EMBL/GenBank/DDBJ databases">
        <authorList>
            <consortium name="IHU Genomes"/>
        </authorList>
    </citation>
    <scope>NUCLEOTIDE SEQUENCE [LARGE SCALE GENOMIC DNA]</scope>
    <source>
        <strain evidence="1 2">P7336</strain>
    </source>
</reference>
<keyword evidence="2" id="KW-1185">Reference proteome</keyword>
<evidence type="ECO:0008006" key="3">
    <source>
        <dbReference type="Google" id="ProtNLM"/>
    </source>
</evidence>
<dbReference type="AlphaFoldDB" id="A0A375Z309"/>
<organism evidence="1 2">
    <name type="scientific">Mycobacterium shimoidei</name>
    <dbReference type="NCBI Taxonomy" id="29313"/>
    <lineage>
        <taxon>Bacteria</taxon>
        <taxon>Bacillati</taxon>
        <taxon>Actinomycetota</taxon>
        <taxon>Actinomycetes</taxon>
        <taxon>Mycobacteriales</taxon>
        <taxon>Mycobacteriaceae</taxon>
        <taxon>Mycobacterium</taxon>
    </lineage>
</organism>
<evidence type="ECO:0000313" key="2">
    <source>
        <dbReference type="Proteomes" id="UP000252015"/>
    </source>
</evidence>
<name>A0A375Z309_MYCSH</name>
<dbReference type="Proteomes" id="UP000252015">
    <property type="component" value="Unassembled WGS sequence"/>
</dbReference>
<dbReference type="EMBL" id="UEGW01000001">
    <property type="protein sequence ID" value="SRX95541.1"/>
    <property type="molecule type" value="Genomic_DNA"/>
</dbReference>
<proteinExistence type="predicted"/>
<sequence>MELTTRPWITAGVALAGAGAIAAIPVAAPLAGPQSRVVQLATDVDPVTPFLDALTTASANATAVADFYFEAPEAALQQAIVNQVGFIGEDPATALQDFQINFLTALLAATFIDPDQDEADLDFIDGLTSQTLDAPHQVLQTALTEGIPGIFPARDGQVPLLVDFLSSPLSGVLISSLSPVLSPLVEFGNSIQAAIDALGTDPTTALQDLINIPANVTNAFFNGTTLDLSALIPLIEQGNIVGLPDGASIDSLSLALGGLFSPGSVVDGAGGSILNALGLDLSGVPGLGDLDIVGQGVGPIAAMADLSRIVAEAIGWDGTGNPLDALAFPAIGGDLLGGLFDTEPMDILASLF</sequence>
<dbReference type="RefSeq" id="WP_113964338.1">
    <property type="nucleotide sequence ID" value="NZ_UEGW01000001.1"/>
</dbReference>